<dbReference type="InterPro" id="IPR011989">
    <property type="entry name" value="ARM-like"/>
</dbReference>
<comment type="caution">
    <text evidence="8">The sequence shown here is derived from an EMBL/GenBank/DDBJ whole genome shotgun (WGS) entry which is preliminary data.</text>
</comment>
<feature type="region of interest" description="Disordered" evidence="6">
    <location>
        <begin position="909"/>
        <end position="937"/>
    </location>
</feature>
<comment type="similarity">
    <text evidence="2">Belongs to the importin beta family.</text>
</comment>
<feature type="domain" description="Importin N-terminal" evidence="7">
    <location>
        <begin position="26"/>
        <end position="102"/>
    </location>
</feature>
<keyword evidence="4" id="KW-0653">Protein transport</keyword>
<protein>
    <recommendedName>
        <fullName evidence="7">Importin N-terminal domain-containing protein</fullName>
    </recommendedName>
</protein>
<feature type="compositionally biased region" description="Acidic residues" evidence="6">
    <location>
        <begin position="915"/>
        <end position="936"/>
    </location>
</feature>
<organism evidence="8 9">
    <name type="scientific">Coccomyxa subellipsoidea</name>
    <dbReference type="NCBI Taxonomy" id="248742"/>
    <lineage>
        <taxon>Eukaryota</taxon>
        <taxon>Viridiplantae</taxon>
        <taxon>Chlorophyta</taxon>
        <taxon>core chlorophytes</taxon>
        <taxon>Trebouxiophyceae</taxon>
        <taxon>Trebouxiophyceae incertae sedis</taxon>
        <taxon>Coccomyxaceae</taxon>
        <taxon>Coccomyxa</taxon>
    </lineage>
</organism>
<dbReference type="Proteomes" id="UP001491310">
    <property type="component" value="Unassembled WGS sequence"/>
</dbReference>
<sequence length="1020" mass="108774">MDDQSSQIGRVLSAALDSNPDVRQKGEALIKSLSLHPGFGHALVQASLRQDFPLGLRQMAAVMLKQFIKAHWTPEAKHFEEPLVGDEEKVAIRRDLVTGLGDSDSRMRVAVGMAVAGIAKWDVPAAWPELLGQLVTAISERKDQRVVHGAVRCLSMFVDELEDKQVLQVAQVLFPALLAIVNSPAEYGATVRRRALQIIHSMAVMLAGVQSSADKEGSKAIATLLDAWFQPFCVMLSQPTTAHDVGGWGVKLEVLRLLVALTTNWRRVVQPHMPALLQHCWTLLHSCLPIYLTAVVLHQEDLDEGLADSDGDVVEFEVLISQMFEFILTVVGNSRFLPLLQPVLPELAYMTLGYMQMTSDQEESWAEDPNVYVADEEDDIFSVRTSGELVLEEILRQADGAAGTLAGAVQRRLDEAAAAQAAGDTGWWRLREAALLGVGAVSDALLEAPGASDADFDLGSFLQNVLAQDLQAPDPPPFLVGRALWVASRLAPALAGERLVHFLQAAVEALKSSTFGAVQVGVCRAVASLVPRAPGSALQPLLDPIYEGLGRLLGEFSEETLHMVLEALAAVVGADQAAGTRWEPCLSPAVLQLWAQHVKDPLLSMDAVAVIEGLASIPAALPSLQERALPHLVGILSAPEAGNPTLVEGALDVTCALLRPAAHEQAARVHAAASGPVMTLVLCADDPGILQSACEYLRILVRIGGEDLLSWGGADPAQTLHALLQAIARLLHPDVGDSPSLGVGEVLSTMLRKMPGRLAGAMPEVVSAVVAKLAAAQSSPLITSLLIVLAQLAHADARQLLDFLASQSAPGGQAGNALEMVMRIWTERQIELRGVYEINLTSTALAALLASGHPALAEAQVKGRRLDVEGAIRTRSRAAAQAEQWQVVSARVKIFALLADMLIEAREGGAVGGAEGDDSSDWEEVSEDGEADDGEEALSVPGLLGQDLLDITTAQAFADDDLGNSLRTDPELRSDPMVKLDLAAFVGEQLRALAQRDSALFNECCSQLAPAQLAAVKQCF</sequence>
<reference evidence="8 9" key="1">
    <citation type="journal article" date="2024" name="Nat. Commun.">
        <title>Phylogenomics reveals the evolutionary origins of lichenization in chlorophyte algae.</title>
        <authorList>
            <person name="Puginier C."/>
            <person name="Libourel C."/>
            <person name="Otte J."/>
            <person name="Skaloud P."/>
            <person name="Haon M."/>
            <person name="Grisel S."/>
            <person name="Petersen M."/>
            <person name="Berrin J.G."/>
            <person name="Delaux P.M."/>
            <person name="Dal Grande F."/>
            <person name="Keller J."/>
        </authorList>
    </citation>
    <scope>NUCLEOTIDE SEQUENCE [LARGE SCALE GENOMIC DNA]</scope>
    <source>
        <strain evidence="8 9">SAG 216-7</strain>
    </source>
</reference>
<evidence type="ECO:0000256" key="1">
    <source>
        <dbReference type="ARBA" id="ARBA00004123"/>
    </source>
</evidence>
<evidence type="ECO:0000256" key="3">
    <source>
        <dbReference type="ARBA" id="ARBA00022448"/>
    </source>
</evidence>
<dbReference type="Pfam" id="PF25758">
    <property type="entry name" value="TPR_IPO11"/>
    <property type="match status" value="1"/>
</dbReference>
<evidence type="ECO:0000313" key="9">
    <source>
        <dbReference type="Proteomes" id="UP001491310"/>
    </source>
</evidence>
<dbReference type="InterPro" id="IPR056840">
    <property type="entry name" value="HEAT_IPO9_central"/>
</dbReference>
<evidence type="ECO:0000256" key="6">
    <source>
        <dbReference type="SAM" id="MobiDB-lite"/>
    </source>
</evidence>
<keyword evidence="9" id="KW-1185">Reference proteome</keyword>
<dbReference type="Gene3D" id="1.25.10.10">
    <property type="entry name" value="Leucine-rich Repeat Variant"/>
    <property type="match status" value="1"/>
</dbReference>
<dbReference type="PROSITE" id="PS50166">
    <property type="entry name" value="IMPORTIN_B_NT"/>
    <property type="match status" value="1"/>
</dbReference>
<dbReference type="InterPro" id="IPR001494">
    <property type="entry name" value="Importin-beta_N"/>
</dbReference>
<dbReference type="InterPro" id="IPR016024">
    <property type="entry name" value="ARM-type_fold"/>
</dbReference>
<name>A0ABR2YKN8_9CHLO</name>
<evidence type="ECO:0000256" key="2">
    <source>
        <dbReference type="ARBA" id="ARBA00007991"/>
    </source>
</evidence>
<gene>
    <name evidence="8" type="ORF">WJX75_003019</name>
</gene>
<evidence type="ECO:0000313" key="8">
    <source>
        <dbReference type="EMBL" id="KAK9907403.1"/>
    </source>
</evidence>
<dbReference type="Pfam" id="PF25018">
    <property type="entry name" value="HEAT_IPO9_c"/>
    <property type="match status" value="1"/>
</dbReference>
<keyword evidence="5" id="KW-0539">Nucleus</keyword>
<evidence type="ECO:0000256" key="5">
    <source>
        <dbReference type="ARBA" id="ARBA00023242"/>
    </source>
</evidence>
<dbReference type="SMART" id="SM00913">
    <property type="entry name" value="IBN_N"/>
    <property type="match status" value="1"/>
</dbReference>
<dbReference type="SUPFAM" id="SSF48371">
    <property type="entry name" value="ARM repeat"/>
    <property type="match status" value="1"/>
</dbReference>
<comment type="subcellular location">
    <subcellularLocation>
        <location evidence="1">Nucleus</location>
    </subcellularLocation>
</comment>
<proteinExistence type="inferred from homology"/>
<dbReference type="InterPro" id="IPR058669">
    <property type="entry name" value="TPR_IPO7/11-like"/>
</dbReference>
<accession>A0ABR2YKN8</accession>
<dbReference type="PANTHER" id="PTHR10997:SF9">
    <property type="entry name" value="IMPORTIN-9"/>
    <property type="match status" value="1"/>
</dbReference>
<evidence type="ECO:0000259" key="7">
    <source>
        <dbReference type="PROSITE" id="PS50166"/>
    </source>
</evidence>
<dbReference type="EMBL" id="JALJOT010000009">
    <property type="protein sequence ID" value="KAK9907403.1"/>
    <property type="molecule type" value="Genomic_DNA"/>
</dbReference>
<dbReference type="Pfam" id="PF03810">
    <property type="entry name" value="IBN_N"/>
    <property type="match status" value="1"/>
</dbReference>
<keyword evidence="3" id="KW-0813">Transport</keyword>
<dbReference type="PANTHER" id="PTHR10997">
    <property type="entry name" value="IMPORTIN-7, 8, 11"/>
    <property type="match status" value="1"/>
</dbReference>
<evidence type="ECO:0000256" key="4">
    <source>
        <dbReference type="ARBA" id="ARBA00022927"/>
    </source>
</evidence>